<name>A0A4E0RM06_FASHE</name>
<dbReference type="GO" id="GO:0030687">
    <property type="term" value="C:preribosome, large subunit precursor"/>
    <property type="evidence" value="ECO:0007669"/>
    <property type="project" value="TreeGrafter"/>
</dbReference>
<dbReference type="Proteomes" id="UP000230066">
    <property type="component" value="Unassembled WGS sequence"/>
</dbReference>
<feature type="domain" description="Ribosomal RNA methyltransferase FtsJ" evidence="9">
    <location>
        <begin position="24"/>
        <end position="209"/>
    </location>
</feature>
<feature type="domain" description="Ribosomal RNA methyltransferase SPB1-like C-terminal" evidence="10">
    <location>
        <begin position="634"/>
        <end position="831"/>
    </location>
</feature>
<keyword evidence="4" id="KW-0489">Methyltransferase</keyword>
<accession>A0A4E0RM06</accession>
<keyword evidence="7" id="KW-0539">Nucleus</keyword>
<organism evidence="12 13">
    <name type="scientific">Fasciola hepatica</name>
    <name type="common">Liver fluke</name>
    <dbReference type="NCBI Taxonomy" id="6192"/>
    <lineage>
        <taxon>Eukaryota</taxon>
        <taxon>Metazoa</taxon>
        <taxon>Spiralia</taxon>
        <taxon>Lophotrochozoa</taxon>
        <taxon>Platyhelminthes</taxon>
        <taxon>Trematoda</taxon>
        <taxon>Digenea</taxon>
        <taxon>Plagiorchiida</taxon>
        <taxon>Echinostomata</taxon>
        <taxon>Echinostomatoidea</taxon>
        <taxon>Fasciolidae</taxon>
        <taxon>Fasciola</taxon>
    </lineage>
</organism>
<dbReference type="Pfam" id="PF01728">
    <property type="entry name" value="FtsJ"/>
    <property type="match status" value="1"/>
</dbReference>
<comment type="subcellular location">
    <subcellularLocation>
        <location evidence="1">Nucleus</location>
        <location evidence="1">Nucleolus</location>
    </subcellularLocation>
</comment>
<evidence type="ECO:0000313" key="13">
    <source>
        <dbReference type="Proteomes" id="UP000230066"/>
    </source>
</evidence>
<keyword evidence="6" id="KW-0949">S-adenosyl-L-methionine</keyword>
<feature type="compositionally biased region" description="Basic and acidic residues" evidence="8">
    <location>
        <begin position="817"/>
        <end position="827"/>
    </location>
</feature>
<evidence type="ECO:0000256" key="7">
    <source>
        <dbReference type="ARBA" id="ARBA00023242"/>
    </source>
</evidence>
<evidence type="ECO:0000313" key="12">
    <source>
        <dbReference type="EMBL" id="THD29045.1"/>
    </source>
</evidence>
<dbReference type="GO" id="GO:0005730">
    <property type="term" value="C:nucleolus"/>
    <property type="evidence" value="ECO:0007669"/>
    <property type="project" value="UniProtKB-SubCell"/>
</dbReference>
<dbReference type="PANTHER" id="PTHR10920:SF13">
    <property type="entry name" value="PRE-RRNA 2'-O-RIBOSE RNA METHYLTRANSFERASE FTSJ3"/>
    <property type="match status" value="1"/>
</dbReference>
<evidence type="ECO:0000256" key="3">
    <source>
        <dbReference type="ARBA" id="ARBA00022552"/>
    </source>
</evidence>
<dbReference type="Pfam" id="PF07780">
    <property type="entry name" value="Spb1_C"/>
    <property type="match status" value="1"/>
</dbReference>
<dbReference type="GO" id="GO:0000463">
    <property type="term" value="P:maturation of LSU-rRNA from tricistronic rRNA transcript (SSU-rRNA, 5.8S rRNA, LSU-rRNA)"/>
    <property type="evidence" value="ECO:0007669"/>
    <property type="project" value="TreeGrafter"/>
</dbReference>
<evidence type="ECO:0000256" key="5">
    <source>
        <dbReference type="ARBA" id="ARBA00022679"/>
    </source>
</evidence>
<dbReference type="GO" id="GO:0016435">
    <property type="term" value="F:rRNA (guanine) methyltransferase activity"/>
    <property type="evidence" value="ECO:0007669"/>
    <property type="project" value="TreeGrafter"/>
</dbReference>
<evidence type="ECO:0000259" key="10">
    <source>
        <dbReference type="Pfam" id="PF07780"/>
    </source>
</evidence>
<dbReference type="InterPro" id="IPR050082">
    <property type="entry name" value="RNA_methyltr_RlmE"/>
</dbReference>
<evidence type="ECO:0000256" key="8">
    <source>
        <dbReference type="SAM" id="MobiDB-lite"/>
    </source>
</evidence>
<feature type="compositionally biased region" description="Basic residues" evidence="8">
    <location>
        <begin position="832"/>
        <end position="862"/>
    </location>
</feature>
<gene>
    <name evidence="12" type="ORF">D915_000094</name>
</gene>
<evidence type="ECO:0000256" key="6">
    <source>
        <dbReference type="ARBA" id="ARBA00022691"/>
    </source>
</evidence>
<feature type="region of interest" description="Disordered" evidence="8">
    <location>
        <begin position="817"/>
        <end position="862"/>
    </location>
</feature>
<dbReference type="Pfam" id="PF11861">
    <property type="entry name" value="DUF3381"/>
    <property type="match status" value="1"/>
</dbReference>
<dbReference type="Gene3D" id="3.40.50.150">
    <property type="entry name" value="Vaccinia Virus protein VP39"/>
    <property type="match status" value="1"/>
</dbReference>
<evidence type="ECO:0000256" key="4">
    <source>
        <dbReference type="ARBA" id="ARBA00022603"/>
    </source>
</evidence>
<feature type="region of interest" description="Disordered" evidence="8">
    <location>
        <begin position="330"/>
        <end position="357"/>
    </location>
</feature>
<keyword evidence="3" id="KW-0698">rRNA processing</keyword>
<dbReference type="InterPro" id="IPR024576">
    <property type="entry name" value="rRNA_MeTfrase_Spb1_DUF3381"/>
</dbReference>
<reference evidence="12" key="1">
    <citation type="submission" date="2019-03" db="EMBL/GenBank/DDBJ databases">
        <title>Improved annotation for the trematode Fasciola hepatica.</title>
        <authorList>
            <person name="Choi Y.-J."/>
            <person name="Martin J."/>
            <person name="Mitreva M."/>
        </authorList>
    </citation>
    <scope>NUCLEOTIDE SEQUENCE [LARGE SCALE GENOMIC DNA]</scope>
</reference>
<dbReference type="PANTHER" id="PTHR10920">
    <property type="entry name" value="RIBOSOMAL RNA METHYLTRANSFERASE"/>
    <property type="match status" value="1"/>
</dbReference>
<protein>
    <submittedName>
        <fullName evidence="12">Pre-rRNA processing protein FTSJ3</fullName>
    </submittedName>
</protein>
<dbReference type="SUPFAM" id="SSF53335">
    <property type="entry name" value="S-adenosyl-L-methionine-dependent methyltransferases"/>
    <property type="match status" value="1"/>
</dbReference>
<dbReference type="InterPro" id="IPR002877">
    <property type="entry name" value="RNA_MeTrfase_FtsJ_dom"/>
</dbReference>
<dbReference type="GO" id="GO:0000466">
    <property type="term" value="P:maturation of 5.8S rRNA from tricistronic rRNA transcript (SSU-rRNA, 5.8S rRNA, LSU-rRNA)"/>
    <property type="evidence" value="ECO:0007669"/>
    <property type="project" value="TreeGrafter"/>
</dbReference>
<feature type="region of interest" description="Disordered" evidence="8">
    <location>
        <begin position="472"/>
        <end position="492"/>
    </location>
</feature>
<keyword evidence="13" id="KW-1185">Reference proteome</keyword>
<dbReference type="FunFam" id="3.40.50.150:FF:000004">
    <property type="entry name" value="AdoMet-dependent rRNA methyltransferase SPB1"/>
    <property type="match status" value="1"/>
</dbReference>
<comment type="caution">
    <text evidence="12">The sequence shown here is derived from an EMBL/GenBank/DDBJ whole genome shotgun (WGS) entry which is preliminary data.</text>
</comment>
<keyword evidence="5" id="KW-0808">Transferase</keyword>
<dbReference type="InterPro" id="IPR015507">
    <property type="entry name" value="rRNA-MeTfrase_E"/>
</dbReference>
<dbReference type="EMBL" id="JXXN02000017">
    <property type="protein sequence ID" value="THD29045.1"/>
    <property type="molecule type" value="Genomic_DNA"/>
</dbReference>
<sequence length="862" mass="98093">MGKKNKTGKARKDKFYFLAKETGFRSRAAFKLIQLNRRFNFLNTSRVLVDLCAAPGGWLQVAAKEMPVSSQIIGVDLVPIQPIPRVKTFIADITTDKCRQLIRQELLQTKADVVLHDGAPNVGTAWSIDEYSQGTSNILLLIQLAHLCLQAFSLATEILRKGGWFITKVFRSRDYEPLRWVLSQFFRTVRAIKPEASRLESAEIFLIAQLYRAPDRIDPRFLDARHVFGEVEQTKDRATVVSNLLRENKKKKKAEGYAEGDSLYHELKVSAFLESSDPLESLANTHKVSPIKREFIICQIVLDLSDVANHPLTTSAIKSDMEDIQVLGKSDIKSDAAPDASTGDAQDKKTEKDASDLDVEEEVQRLIHEEEKDKKKRLKRVRKAKIKLAERLVLKMDHSGDRIEQRDDELFSLSTLHDLVGLEESNRLTGDTGLTGVDELVRREKAASMRALREKREEERRSAIEGAKRVHFERRGAEAEQEFEEDRDMASSVEPLAKHRRSEPKDAQTKLQAPLPRFDAFTLSKLKRNPLLVDLDHSTEETKLKRKIRSWLQSDEIQNILNPIDSQEEHGVDDTDSDSNGFKDPMLKNIQKKKSKPEKPKVAMTEVFGNTTGSAPKTSSGMTNETKTTAETGNSSASKDDTETDTDGKPLHRLRKLRRPLTPVERALALRLIQSSKSRRDLIESQYHRMQFFEEPSELPDWFVEDEKKHMYKPLPVNKEEVVQDRPTMGRSLTKVEEAKARQKARLAKRLKRIRQKAEGISDDVSEAEKWQKIKQMYKKAGLLTKKRRPLHVIVNTKSGARKQSSKIPKGAKVKIVDRRMKADLRGQQRSRGGRGKGKRGGLHGRPVKLMAHKPRNGGRRH</sequence>
<feature type="compositionally biased region" description="Basic and acidic residues" evidence="8">
    <location>
        <begin position="345"/>
        <end position="355"/>
    </location>
</feature>
<feature type="region of interest" description="Disordered" evidence="8">
    <location>
        <begin position="562"/>
        <end position="657"/>
    </location>
</feature>
<dbReference type="AlphaFoldDB" id="A0A4E0RM06"/>
<dbReference type="HAMAP" id="MF_01547">
    <property type="entry name" value="RNA_methyltr_E"/>
    <property type="match status" value="1"/>
</dbReference>
<dbReference type="InterPro" id="IPR012920">
    <property type="entry name" value="rRNA_MeTfrase_SPB1-like_C"/>
</dbReference>
<evidence type="ECO:0000259" key="11">
    <source>
        <dbReference type="Pfam" id="PF11861"/>
    </source>
</evidence>
<proteinExistence type="inferred from homology"/>
<feature type="compositionally biased region" description="Polar residues" evidence="8">
    <location>
        <begin position="608"/>
        <end position="637"/>
    </location>
</feature>
<evidence type="ECO:0000259" key="9">
    <source>
        <dbReference type="Pfam" id="PF01728"/>
    </source>
</evidence>
<feature type="compositionally biased region" description="Basic and acidic residues" evidence="8">
    <location>
        <begin position="638"/>
        <end position="650"/>
    </location>
</feature>
<dbReference type="GO" id="GO:0008650">
    <property type="term" value="F:rRNA (uridine-2'-O-)-methyltransferase activity"/>
    <property type="evidence" value="ECO:0007669"/>
    <property type="project" value="TreeGrafter"/>
</dbReference>
<evidence type="ECO:0000256" key="2">
    <source>
        <dbReference type="ARBA" id="ARBA00022517"/>
    </source>
</evidence>
<evidence type="ECO:0000256" key="1">
    <source>
        <dbReference type="ARBA" id="ARBA00004604"/>
    </source>
</evidence>
<keyword evidence="2" id="KW-0690">Ribosome biogenesis</keyword>
<dbReference type="InterPro" id="IPR029063">
    <property type="entry name" value="SAM-dependent_MTases_sf"/>
</dbReference>
<feature type="domain" description="DUF3381" evidence="11">
    <location>
        <begin position="248"/>
        <end position="333"/>
    </location>
</feature>